<name>A0A1F8EAC0_9BACT</name>
<accession>A0A1F8EAC0</accession>
<dbReference type="EMBL" id="MGIZ01000047">
    <property type="protein sequence ID" value="OGM97816.1"/>
    <property type="molecule type" value="Genomic_DNA"/>
</dbReference>
<gene>
    <name evidence="1" type="ORF">A2817_02115</name>
</gene>
<organism evidence="1 2">
    <name type="scientific">Candidatus Yanofskybacteria bacterium RIFCSPHIGHO2_01_FULL_39_8b</name>
    <dbReference type="NCBI Taxonomy" id="1802659"/>
    <lineage>
        <taxon>Bacteria</taxon>
        <taxon>Candidatus Yanofskyibacteriota</taxon>
    </lineage>
</organism>
<dbReference type="Proteomes" id="UP000177594">
    <property type="component" value="Unassembled WGS sequence"/>
</dbReference>
<sequence>MEKANILSILRASNTVFSFREILLASGETTTNLLKRRLNYYVKKGELYSIRRGFYAKDKNYDKLELATKIYTPAYVSFETVLRQAGMIFQYYERIFVASYLTREISVDNQLYQYKKIKNTILTNSAGIETKDNYSIASPERAFLDILYLNKNYYFDNLGPLNWDKVFELLLIYGNKRMEKVVKQIFDYYNKTK</sequence>
<comment type="caution">
    <text evidence="1">The sequence shown here is derived from an EMBL/GenBank/DDBJ whole genome shotgun (WGS) entry which is preliminary data.</text>
</comment>
<protein>
    <recommendedName>
        <fullName evidence="3">AbiEi antitoxin C-terminal domain-containing protein</fullName>
    </recommendedName>
</protein>
<evidence type="ECO:0000313" key="2">
    <source>
        <dbReference type="Proteomes" id="UP000177594"/>
    </source>
</evidence>
<evidence type="ECO:0008006" key="3">
    <source>
        <dbReference type="Google" id="ProtNLM"/>
    </source>
</evidence>
<dbReference type="AlphaFoldDB" id="A0A1F8EAC0"/>
<proteinExistence type="predicted"/>
<evidence type="ECO:0000313" key="1">
    <source>
        <dbReference type="EMBL" id="OGM97816.1"/>
    </source>
</evidence>
<reference evidence="1 2" key="1">
    <citation type="journal article" date="2016" name="Nat. Commun.">
        <title>Thousands of microbial genomes shed light on interconnected biogeochemical processes in an aquifer system.</title>
        <authorList>
            <person name="Anantharaman K."/>
            <person name="Brown C.T."/>
            <person name="Hug L.A."/>
            <person name="Sharon I."/>
            <person name="Castelle C.J."/>
            <person name="Probst A.J."/>
            <person name="Thomas B.C."/>
            <person name="Singh A."/>
            <person name="Wilkins M.J."/>
            <person name="Karaoz U."/>
            <person name="Brodie E.L."/>
            <person name="Williams K.H."/>
            <person name="Hubbard S.S."/>
            <person name="Banfield J.F."/>
        </authorList>
    </citation>
    <scope>NUCLEOTIDE SEQUENCE [LARGE SCALE GENOMIC DNA]</scope>
</reference>